<dbReference type="EMBL" id="HBUF01516304">
    <property type="protein sequence ID" value="CAG6747925.1"/>
    <property type="molecule type" value="Transcribed_RNA"/>
</dbReference>
<proteinExistence type="predicted"/>
<dbReference type="EMBL" id="HBUF01358898">
    <property type="protein sequence ID" value="CAG6719491.1"/>
    <property type="molecule type" value="Transcribed_RNA"/>
</dbReference>
<dbReference type="EMBL" id="HBUF01358899">
    <property type="protein sequence ID" value="CAG6719492.1"/>
    <property type="molecule type" value="Transcribed_RNA"/>
</dbReference>
<accession>A0A8D8V9L6</accession>
<dbReference type="EMBL" id="HBUF01516301">
    <property type="protein sequence ID" value="CAG6747922.1"/>
    <property type="molecule type" value="Transcribed_RNA"/>
</dbReference>
<dbReference type="EMBL" id="HBUF01516303">
    <property type="protein sequence ID" value="CAG6747924.1"/>
    <property type="molecule type" value="Transcribed_RNA"/>
</dbReference>
<sequence>MKKVLIVGSGITSALTGYLLRQKLLTDLVHITIWDKARGAGGRMTTSRSNAVPNCKVDLGLQYITTTPDLLKEHEDIYGPLLNKKLLEPLRANIIGYKSKRENVIHYVTPEGSSSIVKFFLNNSNINEICYNTFLEKLRKPEGSQQIEAVSKEGKKDLFDIVVLTLPAPQVKELINRNETLSFLSPTEEYKALSGVHFSERYAFGMFFDIPFERPFDVKYFDNDDIIRYISFDNVKRNRPEEPLSVCVHTTNTFYGAYMELEENAENAKNIIESILLKKMREMFPSWPLPAETKLQKWKYSQVAHPHGDKLGYMKYNVKPLTLCMGDSFVSVSNFDNCIYSVKQGVDVLLEEIRS</sequence>
<dbReference type="GO" id="GO:0005576">
    <property type="term" value="C:extracellular region"/>
    <property type="evidence" value="ECO:0007669"/>
    <property type="project" value="TreeGrafter"/>
</dbReference>
<dbReference type="EMBL" id="HBUF01516302">
    <property type="protein sequence ID" value="CAG6747923.1"/>
    <property type="molecule type" value="Transcribed_RNA"/>
</dbReference>
<dbReference type="Gene3D" id="3.90.660.10">
    <property type="match status" value="1"/>
</dbReference>
<dbReference type="InterPro" id="IPR036188">
    <property type="entry name" value="FAD/NAD-bd_sf"/>
</dbReference>
<dbReference type="EMBL" id="HBUF01358900">
    <property type="protein sequence ID" value="CAG6719493.1"/>
    <property type="molecule type" value="Transcribed_RNA"/>
</dbReference>
<organism evidence="1">
    <name type="scientific">Cacopsylla melanoneura</name>
    <dbReference type="NCBI Taxonomy" id="428564"/>
    <lineage>
        <taxon>Eukaryota</taxon>
        <taxon>Metazoa</taxon>
        <taxon>Ecdysozoa</taxon>
        <taxon>Arthropoda</taxon>
        <taxon>Hexapoda</taxon>
        <taxon>Insecta</taxon>
        <taxon>Pterygota</taxon>
        <taxon>Neoptera</taxon>
        <taxon>Paraneoptera</taxon>
        <taxon>Hemiptera</taxon>
        <taxon>Sternorrhyncha</taxon>
        <taxon>Psylloidea</taxon>
        <taxon>Psyllidae</taxon>
        <taxon>Psyllinae</taxon>
        <taxon>Cacopsylla</taxon>
    </lineage>
</organism>
<dbReference type="Pfam" id="PF13450">
    <property type="entry name" value="NAD_binding_8"/>
    <property type="match status" value="1"/>
</dbReference>
<dbReference type="GO" id="GO:0016651">
    <property type="term" value="F:oxidoreductase activity, acting on NAD(P)H"/>
    <property type="evidence" value="ECO:0007669"/>
    <property type="project" value="InterPro"/>
</dbReference>
<dbReference type="PANTHER" id="PTHR23357:SF1">
    <property type="entry name" value="RENALASE"/>
    <property type="match status" value="1"/>
</dbReference>
<dbReference type="EMBL" id="HBUF01128824">
    <property type="protein sequence ID" value="CAG6643748.1"/>
    <property type="molecule type" value="Transcribed_RNA"/>
</dbReference>
<dbReference type="SUPFAM" id="SSF51905">
    <property type="entry name" value="FAD/NAD(P)-binding domain"/>
    <property type="match status" value="1"/>
</dbReference>
<name>A0A8D8V9L6_9HEMI</name>
<dbReference type="EMBL" id="HBUF01128826">
    <property type="protein sequence ID" value="CAG6643750.1"/>
    <property type="molecule type" value="Transcribed_RNA"/>
</dbReference>
<dbReference type="Gene3D" id="3.50.50.60">
    <property type="entry name" value="FAD/NAD(P)-binding domain"/>
    <property type="match status" value="1"/>
</dbReference>
<dbReference type="EMBL" id="HBUF01358902">
    <property type="protein sequence ID" value="CAG6719495.1"/>
    <property type="molecule type" value="Transcribed_RNA"/>
</dbReference>
<evidence type="ECO:0000313" key="1">
    <source>
        <dbReference type="EMBL" id="CAG6719491.1"/>
    </source>
</evidence>
<dbReference type="EMBL" id="HBUF01358901">
    <property type="protein sequence ID" value="CAG6719494.1"/>
    <property type="molecule type" value="Transcribed_RNA"/>
</dbReference>
<dbReference type="InterPro" id="IPR040174">
    <property type="entry name" value="RNLS"/>
</dbReference>
<dbReference type="EMBL" id="HBUF01128825">
    <property type="protein sequence ID" value="CAG6643749.1"/>
    <property type="molecule type" value="Transcribed_RNA"/>
</dbReference>
<protein>
    <submittedName>
        <fullName evidence="1">Renalase</fullName>
    </submittedName>
</protein>
<reference evidence="1" key="1">
    <citation type="submission" date="2021-05" db="EMBL/GenBank/DDBJ databases">
        <authorList>
            <person name="Alioto T."/>
            <person name="Alioto T."/>
            <person name="Gomez Garrido J."/>
        </authorList>
    </citation>
    <scope>NUCLEOTIDE SEQUENCE</scope>
</reference>
<dbReference type="PANTHER" id="PTHR23357">
    <property type="entry name" value="RENALASE"/>
    <property type="match status" value="1"/>
</dbReference>
<dbReference type="AlphaFoldDB" id="A0A8D8V9L6"/>